<evidence type="ECO:0000256" key="5">
    <source>
        <dbReference type="ARBA" id="ARBA00023012"/>
    </source>
</evidence>
<keyword evidence="4" id="KW-0418">Kinase</keyword>
<gene>
    <name evidence="7" type="ORF">KIH73_09920</name>
</gene>
<evidence type="ECO:0000256" key="2">
    <source>
        <dbReference type="ARBA" id="ARBA00012438"/>
    </source>
</evidence>
<comment type="caution">
    <text evidence="7">The sequence shown here is derived from an EMBL/GenBank/DDBJ whole genome shotgun (WGS) entry which is preliminary data.</text>
</comment>
<keyword evidence="8" id="KW-1185">Reference proteome</keyword>
<evidence type="ECO:0000256" key="4">
    <source>
        <dbReference type="ARBA" id="ARBA00022777"/>
    </source>
</evidence>
<accession>A0ABS6WBV9</accession>
<evidence type="ECO:0000313" key="7">
    <source>
        <dbReference type="EMBL" id="MBW3083660.1"/>
    </source>
</evidence>
<dbReference type="Proteomes" id="UP000812844">
    <property type="component" value="Unassembled WGS sequence"/>
</dbReference>
<reference evidence="7 8" key="1">
    <citation type="submission" date="2021-05" db="EMBL/GenBank/DDBJ databases">
        <title>Phylogenetic classification of ten novel species belonging to the genus Bifidobacterium comprising B. colchicus sp. nov., B. abeli sp. nov., B. bicoloris sp. nov., B. guerezis sp. nov., B. rosaliae sp. nov., B. santillanensis sp. nov., B. argentati sp. nov., B. amazzoni sp. nov., B. pluviali sp. nov., and B. pinnaculum sp. nov.</title>
        <authorList>
            <person name="Lugli G.A."/>
            <person name="Ruiz Garcia L."/>
            <person name="Margolles A."/>
            <person name="Ventura M."/>
        </authorList>
    </citation>
    <scope>NUCLEOTIDE SEQUENCE [LARGE SCALE GENOMIC DNA]</scope>
    <source>
        <strain evidence="7 8">6T3</strain>
    </source>
</reference>
<feature type="transmembrane region" description="Helical" evidence="6">
    <location>
        <begin position="61"/>
        <end position="80"/>
    </location>
</feature>
<evidence type="ECO:0000313" key="8">
    <source>
        <dbReference type="Proteomes" id="UP000812844"/>
    </source>
</evidence>
<dbReference type="PANTHER" id="PTHR24421:SF10">
    <property type="entry name" value="NITRATE_NITRITE SENSOR PROTEIN NARQ"/>
    <property type="match status" value="1"/>
</dbReference>
<dbReference type="EC" id="2.7.13.3" evidence="2"/>
<proteinExistence type="predicted"/>
<feature type="transmembrane region" description="Helical" evidence="6">
    <location>
        <begin position="86"/>
        <end position="110"/>
    </location>
</feature>
<keyword evidence="6" id="KW-0472">Membrane</keyword>
<dbReference type="EMBL" id="JAHBBD010000030">
    <property type="protein sequence ID" value="MBW3083660.1"/>
    <property type="molecule type" value="Genomic_DNA"/>
</dbReference>
<sequence>MTGTAPGRADGGRRTRGAAAVRSWLGRVTRAWLAVAVAVTATLSVAETASTLRGGVPPHEAVFGVGMLVVQLAGLLLMLARPRAGAVLVVALCCVASVVSAHCPFTVLFSAFLGIGLLSYGGTAAGLAAAAATACGAAADALLHADSAMRGGGAVSFTVFCVLAFAAGIAMRWREQRERQTRRAERMAYNAEIAHYLHDYTTNDLNDIIMLADLALTQPDDPERRTVERIRTTAIDALKQTRMVIAALEGDGEETGRGAGTDDPLPERRLMELIDEQRELLEAYGFEGSVLVAEHPLANCSDERARMVLRLVRELFANIAQHADADGGYTMTISATPAQLHITLTDRRSPDSVSGMNTGLARYRARIAAMGGTWEAEEGDDWTLAIVIPCDR</sequence>
<dbReference type="PANTHER" id="PTHR24421">
    <property type="entry name" value="NITRATE/NITRITE SENSOR PROTEIN NARX-RELATED"/>
    <property type="match status" value="1"/>
</dbReference>
<name>A0ABS6WBV9_9BIFI</name>
<feature type="transmembrane region" description="Helical" evidence="6">
    <location>
        <begin position="151"/>
        <end position="173"/>
    </location>
</feature>
<protein>
    <recommendedName>
        <fullName evidence="2">histidine kinase</fullName>
        <ecNumber evidence="2">2.7.13.3</ecNumber>
    </recommendedName>
</protein>
<feature type="transmembrane region" description="Helical" evidence="6">
    <location>
        <begin position="31"/>
        <end position="49"/>
    </location>
</feature>
<keyword evidence="6" id="KW-1133">Transmembrane helix</keyword>
<keyword evidence="6" id="KW-0812">Transmembrane</keyword>
<evidence type="ECO:0000256" key="6">
    <source>
        <dbReference type="SAM" id="Phobius"/>
    </source>
</evidence>
<keyword evidence="3" id="KW-0808">Transferase</keyword>
<evidence type="ECO:0000256" key="1">
    <source>
        <dbReference type="ARBA" id="ARBA00000085"/>
    </source>
</evidence>
<evidence type="ECO:0000256" key="3">
    <source>
        <dbReference type="ARBA" id="ARBA00022679"/>
    </source>
</evidence>
<dbReference type="InterPro" id="IPR050482">
    <property type="entry name" value="Sensor_HK_TwoCompSys"/>
</dbReference>
<keyword evidence="5" id="KW-0902">Two-component regulatory system</keyword>
<dbReference type="RefSeq" id="WP_219083068.1">
    <property type="nucleotide sequence ID" value="NZ_JAHBBD010000030.1"/>
</dbReference>
<comment type="catalytic activity">
    <reaction evidence="1">
        <text>ATP + protein L-histidine = ADP + protein N-phospho-L-histidine.</text>
        <dbReference type="EC" id="2.7.13.3"/>
    </reaction>
</comment>
<organism evidence="7 8">
    <name type="scientific">Bifidobacterium phasiani</name>
    <dbReference type="NCBI Taxonomy" id="2834431"/>
    <lineage>
        <taxon>Bacteria</taxon>
        <taxon>Bacillati</taxon>
        <taxon>Actinomycetota</taxon>
        <taxon>Actinomycetes</taxon>
        <taxon>Bifidobacteriales</taxon>
        <taxon>Bifidobacteriaceae</taxon>
        <taxon>Bifidobacterium</taxon>
    </lineage>
</organism>